<dbReference type="SUPFAM" id="SSF54534">
    <property type="entry name" value="FKBP-like"/>
    <property type="match status" value="1"/>
</dbReference>
<evidence type="ECO:0000256" key="3">
    <source>
        <dbReference type="ARBA" id="ARBA00023110"/>
    </source>
</evidence>
<organism evidence="8 9">
    <name type="scientific">Marivirga atlantica</name>
    <dbReference type="NCBI Taxonomy" id="1548457"/>
    <lineage>
        <taxon>Bacteria</taxon>
        <taxon>Pseudomonadati</taxon>
        <taxon>Bacteroidota</taxon>
        <taxon>Cytophagia</taxon>
        <taxon>Cytophagales</taxon>
        <taxon>Marivirgaceae</taxon>
        <taxon>Marivirga</taxon>
    </lineage>
</organism>
<dbReference type="PROSITE" id="PS51257">
    <property type="entry name" value="PROKAR_LIPOPROTEIN"/>
    <property type="match status" value="1"/>
</dbReference>
<sequence length="169" mass="18597">MRKAYLLILSFLFFACIEERDCNEKPNISGIDQQQLANDVQEIESYLESNNISYQTDASGVRLSTLEDGTGDVPDNCSIVVADYEGRVLGSSSKFDTGIGTQFTLSSNNLIAGWKFGLYNMRNNGEYRLYIPSGLAYGDDTVKNAADSVIIPPNSNLEFRIRLVGVGSN</sequence>
<dbReference type="InterPro" id="IPR001179">
    <property type="entry name" value="PPIase_FKBP_dom"/>
</dbReference>
<evidence type="ECO:0000256" key="1">
    <source>
        <dbReference type="ARBA" id="ARBA00000971"/>
    </source>
</evidence>
<accession>A0A937DIK4</accession>
<evidence type="ECO:0000256" key="2">
    <source>
        <dbReference type="ARBA" id="ARBA00006577"/>
    </source>
</evidence>
<name>A0A937DIK4_9BACT</name>
<dbReference type="Proteomes" id="UP000642920">
    <property type="component" value="Unassembled WGS sequence"/>
</dbReference>
<evidence type="ECO:0000256" key="4">
    <source>
        <dbReference type="ARBA" id="ARBA00023235"/>
    </source>
</evidence>
<evidence type="ECO:0000313" key="8">
    <source>
        <dbReference type="EMBL" id="MBL0764271.1"/>
    </source>
</evidence>
<comment type="caution">
    <text evidence="8">The sequence shown here is derived from an EMBL/GenBank/DDBJ whole genome shotgun (WGS) entry which is preliminary data.</text>
</comment>
<keyword evidence="4 5" id="KW-0413">Isomerase</keyword>
<protein>
    <recommendedName>
        <fullName evidence="6">Peptidyl-prolyl cis-trans isomerase</fullName>
        <ecNumber evidence="6">5.2.1.8</ecNumber>
    </recommendedName>
</protein>
<dbReference type="PROSITE" id="PS50059">
    <property type="entry name" value="FKBP_PPIASE"/>
    <property type="match status" value="1"/>
</dbReference>
<keyword evidence="3 5" id="KW-0697">Rotamase</keyword>
<comment type="similarity">
    <text evidence="2 6">Belongs to the FKBP-type PPIase family.</text>
</comment>
<reference evidence="8" key="1">
    <citation type="submission" date="2021-01" db="EMBL/GenBank/DDBJ databases">
        <title>Marivirga sp. nov., isolated from intertidal surface sediments.</title>
        <authorList>
            <person name="Zhang M."/>
        </authorList>
    </citation>
    <scope>NUCLEOTIDE SEQUENCE</scope>
    <source>
        <strain evidence="8">SM1354</strain>
    </source>
</reference>
<dbReference type="PANTHER" id="PTHR43811">
    <property type="entry name" value="FKBP-TYPE PEPTIDYL-PROLYL CIS-TRANS ISOMERASE FKPA"/>
    <property type="match status" value="1"/>
</dbReference>
<evidence type="ECO:0000259" key="7">
    <source>
        <dbReference type="PROSITE" id="PS50059"/>
    </source>
</evidence>
<evidence type="ECO:0000256" key="6">
    <source>
        <dbReference type="RuleBase" id="RU003915"/>
    </source>
</evidence>
<gene>
    <name evidence="8" type="ORF">JKP34_03345</name>
</gene>
<dbReference type="EC" id="5.2.1.8" evidence="6"/>
<dbReference type="GO" id="GO:0003755">
    <property type="term" value="F:peptidyl-prolyl cis-trans isomerase activity"/>
    <property type="evidence" value="ECO:0007669"/>
    <property type="project" value="UniProtKB-UniRule"/>
</dbReference>
<proteinExistence type="inferred from homology"/>
<dbReference type="InterPro" id="IPR046357">
    <property type="entry name" value="PPIase_dom_sf"/>
</dbReference>
<dbReference type="Pfam" id="PF00254">
    <property type="entry name" value="FKBP_C"/>
    <property type="match status" value="1"/>
</dbReference>
<feature type="domain" description="PPIase FKBP-type" evidence="7">
    <location>
        <begin position="77"/>
        <end position="167"/>
    </location>
</feature>
<dbReference type="RefSeq" id="WP_201917697.1">
    <property type="nucleotide sequence ID" value="NZ_JAERQG010000001.1"/>
</dbReference>
<dbReference type="EMBL" id="JAERQG010000001">
    <property type="protein sequence ID" value="MBL0764271.1"/>
    <property type="molecule type" value="Genomic_DNA"/>
</dbReference>
<dbReference type="PANTHER" id="PTHR43811:SF19">
    <property type="entry name" value="39 KDA FK506-BINDING NUCLEAR PROTEIN"/>
    <property type="match status" value="1"/>
</dbReference>
<evidence type="ECO:0000313" key="9">
    <source>
        <dbReference type="Proteomes" id="UP000642920"/>
    </source>
</evidence>
<dbReference type="Gene3D" id="3.10.50.40">
    <property type="match status" value="1"/>
</dbReference>
<comment type="catalytic activity">
    <reaction evidence="1 5 6">
        <text>[protein]-peptidylproline (omega=180) = [protein]-peptidylproline (omega=0)</text>
        <dbReference type="Rhea" id="RHEA:16237"/>
        <dbReference type="Rhea" id="RHEA-COMP:10747"/>
        <dbReference type="Rhea" id="RHEA-COMP:10748"/>
        <dbReference type="ChEBI" id="CHEBI:83833"/>
        <dbReference type="ChEBI" id="CHEBI:83834"/>
        <dbReference type="EC" id="5.2.1.8"/>
    </reaction>
</comment>
<keyword evidence="9" id="KW-1185">Reference proteome</keyword>
<evidence type="ECO:0000256" key="5">
    <source>
        <dbReference type="PROSITE-ProRule" id="PRU00277"/>
    </source>
</evidence>
<dbReference type="AlphaFoldDB" id="A0A937DIK4"/>